<name>A0A0F9KS88_9ZZZZ</name>
<sequence>MSKEETIKWLEHIIKAEKENPFAAGKIAIFPLNSQLKAASLLADLQGWKVNYCRKVGKHS</sequence>
<reference evidence="1" key="1">
    <citation type="journal article" date="2015" name="Nature">
        <title>Complex archaea that bridge the gap between prokaryotes and eukaryotes.</title>
        <authorList>
            <person name="Spang A."/>
            <person name="Saw J.H."/>
            <person name="Jorgensen S.L."/>
            <person name="Zaremba-Niedzwiedzka K."/>
            <person name="Martijn J."/>
            <person name="Lind A.E."/>
            <person name="van Eijk R."/>
            <person name="Schleper C."/>
            <person name="Guy L."/>
            <person name="Ettema T.J."/>
        </authorList>
    </citation>
    <scope>NUCLEOTIDE SEQUENCE</scope>
</reference>
<comment type="caution">
    <text evidence="1">The sequence shown here is derived from an EMBL/GenBank/DDBJ whole genome shotgun (WGS) entry which is preliminary data.</text>
</comment>
<dbReference type="EMBL" id="LAZR01007462">
    <property type="protein sequence ID" value="KKM85109.1"/>
    <property type="molecule type" value="Genomic_DNA"/>
</dbReference>
<protein>
    <submittedName>
        <fullName evidence="1">Uncharacterized protein</fullName>
    </submittedName>
</protein>
<dbReference type="AlphaFoldDB" id="A0A0F9KS88"/>
<evidence type="ECO:0000313" key="1">
    <source>
        <dbReference type="EMBL" id="KKM85109.1"/>
    </source>
</evidence>
<proteinExistence type="predicted"/>
<accession>A0A0F9KS88</accession>
<gene>
    <name evidence="1" type="ORF">LCGC14_1292380</name>
</gene>
<organism evidence="1">
    <name type="scientific">marine sediment metagenome</name>
    <dbReference type="NCBI Taxonomy" id="412755"/>
    <lineage>
        <taxon>unclassified sequences</taxon>
        <taxon>metagenomes</taxon>
        <taxon>ecological metagenomes</taxon>
    </lineage>
</organism>